<evidence type="ECO:0000256" key="5">
    <source>
        <dbReference type="ARBA" id="ARBA00023136"/>
    </source>
</evidence>
<dbReference type="NCBIfam" id="TIGR00374">
    <property type="entry name" value="flippase-like domain"/>
    <property type="match status" value="1"/>
</dbReference>
<reference evidence="7 8" key="1">
    <citation type="submission" date="2023-07" db="EMBL/GenBank/DDBJ databases">
        <title>Novel species of Thermanaerothrix with wide hydrolytic capabilities.</title>
        <authorList>
            <person name="Zayulina K.S."/>
            <person name="Podosokorskaya O.A."/>
            <person name="Elcheninov A.G."/>
        </authorList>
    </citation>
    <scope>NUCLEOTIDE SEQUENCE [LARGE SCALE GENOMIC DNA]</scope>
    <source>
        <strain evidence="7 8">4228-RoL</strain>
    </source>
</reference>
<dbReference type="PANTHER" id="PTHR40277:SF1">
    <property type="entry name" value="BLL5419 PROTEIN"/>
    <property type="match status" value="1"/>
</dbReference>
<dbReference type="Proteomes" id="UP001254165">
    <property type="component" value="Unassembled WGS sequence"/>
</dbReference>
<evidence type="ECO:0000256" key="4">
    <source>
        <dbReference type="ARBA" id="ARBA00022989"/>
    </source>
</evidence>
<dbReference type="RefSeq" id="WP_315623583.1">
    <property type="nucleotide sequence ID" value="NZ_JAUHMF010000001.1"/>
</dbReference>
<feature type="transmembrane region" description="Helical" evidence="6">
    <location>
        <begin position="277"/>
        <end position="299"/>
    </location>
</feature>
<protein>
    <submittedName>
        <fullName evidence="7">Lysylphosphatidylglycerol synthase transmembrane domain-containing protein</fullName>
    </submittedName>
</protein>
<dbReference type="EMBL" id="JAUHMF010000001">
    <property type="protein sequence ID" value="MDT8896932.1"/>
    <property type="molecule type" value="Genomic_DNA"/>
</dbReference>
<evidence type="ECO:0000256" key="1">
    <source>
        <dbReference type="ARBA" id="ARBA00004651"/>
    </source>
</evidence>
<feature type="transmembrane region" description="Helical" evidence="6">
    <location>
        <begin position="88"/>
        <end position="106"/>
    </location>
</feature>
<keyword evidence="5 6" id="KW-0472">Membrane</keyword>
<evidence type="ECO:0000313" key="8">
    <source>
        <dbReference type="Proteomes" id="UP001254165"/>
    </source>
</evidence>
<keyword evidence="4 6" id="KW-1133">Transmembrane helix</keyword>
<proteinExistence type="predicted"/>
<dbReference type="Pfam" id="PF03706">
    <property type="entry name" value="LPG_synthase_TM"/>
    <property type="match status" value="1"/>
</dbReference>
<sequence length="312" mass="34946">MDEKNSQLTNAPKRLSLWRLIGTLLGIALTIYLLFSYGLDEFLRMLKSVPLGVFLLALVFTFLSRFMVTLRWLALLRAAGVRMTLRRALRLVFMGLFASNFLPTTVGGDAVRLIGVLQHEMKASTGVASLLMDRVVGSIGMATLLPWGIPMIWPTIERFFMTWWALPVMVRTWSNVVDRSRRFVKGVIETIGIWLKRPYGIVLALLATYGHMVFTFLAAWVLLGSMQQTISFFQVGTLWSLAYFVTLIPISINGLGIQEFSLTFLFTHFGGVEPKAALVLATLMRLLYMLASLPGALFLSEITANLGMRPRG</sequence>
<keyword evidence="8" id="KW-1185">Reference proteome</keyword>
<gene>
    <name evidence="7" type="ORF">QYE77_01550</name>
</gene>
<keyword evidence="2" id="KW-1003">Cell membrane</keyword>
<dbReference type="InterPro" id="IPR022791">
    <property type="entry name" value="L-PG_synthase/AglD"/>
</dbReference>
<feature type="transmembrane region" description="Helical" evidence="6">
    <location>
        <begin position="20"/>
        <end position="39"/>
    </location>
</feature>
<comment type="subcellular location">
    <subcellularLocation>
        <location evidence="1">Cell membrane</location>
        <topology evidence="1">Multi-pass membrane protein</topology>
    </subcellularLocation>
</comment>
<evidence type="ECO:0000313" key="7">
    <source>
        <dbReference type="EMBL" id="MDT8896932.1"/>
    </source>
</evidence>
<feature type="transmembrane region" description="Helical" evidence="6">
    <location>
        <begin position="197"/>
        <end position="223"/>
    </location>
</feature>
<comment type="caution">
    <text evidence="7">The sequence shown here is derived from an EMBL/GenBank/DDBJ whole genome shotgun (WGS) entry which is preliminary data.</text>
</comment>
<accession>A0ABU3NJB1</accession>
<evidence type="ECO:0000256" key="2">
    <source>
        <dbReference type="ARBA" id="ARBA00022475"/>
    </source>
</evidence>
<evidence type="ECO:0000256" key="3">
    <source>
        <dbReference type="ARBA" id="ARBA00022692"/>
    </source>
</evidence>
<name>A0ABU3NJB1_9CHLR</name>
<feature type="transmembrane region" description="Helical" evidence="6">
    <location>
        <begin position="235"/>
        <end position="257"/>
    </location>
</feature>
<evidence type="ECO:0000256" key="6">
    <source>
        <dbReference type="SAM" id="Phobius"/>
    </source>
</evidence>
<feature type="transmembrane region" description="Helical" evidence="6">
    <location>
        <begin position="51"/>
        <end position="76"/>
    </location>
</feature>
<organism evidence="7 8">
    <name type="scientific">Thermanaerothrix solaris</name>
    <dbReference type="NCBI Taxonomy" id="3058434"/>
    <lineage>
        <taxon>Bacteria</taxon>
        <taxon>Bacillati</taxon>
        <taxon>Chloroflexota</taxon>
        <taxon>Anaerolineae</taxon>
        <taxon>Anaerolineales</taxon>
        <taxon>Anaerolineaceae</taxon>
        <taxon>Thermanaerothrix</taxon>
    </lineage>
</organism>
<keyword evidence="3 6" id="KW-0812">Transmembrane</keyword>
<dbReference type="PANTHER" id="PTHR40277">
    <property type="entry name" value="BLL5419 PROTEIN"/>
    <property type="match status" value="1"/>
</dbReference>